<feature type="region of interest" description="Disordered" evidence="8">
    <location>
        <begin position="238"/>
        <end position="323"/>
    </location>
</feature>
<dbReference type="EC" id="1.13.11.20" evidence="3"/>
<keyword evidence="4" id="KW-0479">Metal-binding</keyword>
<keyword evidence="5" id="KW-0560">Oxidoreductase</keyword>
<dbReference type="InterPro" id="IPR005213">
    <property type="entry name" value="HGWP_repeat"/>
</dbReference>
<dbReference type="Pfam" id="PF03578">
    <property type="entry name" value="HGWP"/>
    <property type="match status" value="3"/>
</dbReference>
<dbReference type="GO" id="GO:0046872">
    <property type="term" value="F:metal ion binding"/>
    <property type="evidence" value="ECO:0007669"/>
    <property type="project" value="UniProtKB-KW"/>
</dbReference>
<organism evidence="9 10">
    <name type="scientific">Oryza sativa subsp. japonica</name>
    <name type="common">Rice</name>
    <dbReference type="NCBI Taxonomy" id="39947"/>
    <lineage>
        <taxon>Eukaryota</taxon>
        <taxon>Viridiplantae</taxon>
        <taxon>Streptophyta</taxon>
        <taxon>Embryophyta</taxon>
        <taxon>Tracheophyta</taxon>
        <taxon>Spermatophyta</taxon>
        <taxon>Magnoliopsida</taxon>
        <taxon>Liliopsida</taxon>
        <taxon>Poales</taxon>
        <taxon>Poaceae</taxon>
        <taxon>BOP clade</taxon>
        <taxon>Oryzoideae</taxon>
        <taxon>Oryzeae</taxon>
        <taxon>Oryzinae</taxon>
        <taxon>Oryza</taxon>
        <taxon>Oryza sativa</taxon>
    </lineage>
</organism>
<evidence type="ECO:0000256" key="4">
    <source>
        <dbReference type="ARBA" id="ARBA00022723"/>
    </source>
</evidence>
<accession>Q850V0</accession>
<comment type="catalytic activity">
    <reaction evidence="7">
        <text>L-cysteine + O2 = 3-sulfino-L-alanine + H(+)</text>
        <dbReference type="Rhea" id="RHEA:20441"/>
        <dbReference type="ChEBI" id="CHEBI:15378"/>
        <dbReference type="ChEBI" id="CHEBI:15379"/>
        <dbReference type="ChEBI" id="CHEBI:35235"/>
        <dbReference type="ChEBI" id="CHEBI:61085"/>
        <dbReference type="EC" id="1.13.11.20"/>
    </reaction>
    <physiologicalReaction direction="left-to-right" evidence="7">
        <dbReference type="Rhea" id="RHEA:20442"/>
    </physiologicalReaction>
</comment>
<dbReference type="GO" id="GO:0017172">
    <property type="term" value="F:cysteine dioxygenase activity"/>
    <property type="evidence" value="ECO:0007669"/>
    <property type="project" value="UniProtKB-EC"/>
</dbReference>
<feature type="compositionally biased region" description="Basic and acidic residues" evidence="8">
    <location>
        <begin position="261"/>
        <end position="283"/>
    </location>
</feature>
<evidence type="ECO:0000256" key="5">
    <source>
        <dbReference type="ARBA" id="ARBA00023002"/>
    </source>
</evidence>
<reference evidence="10" key="2">
    <citation type="journal article" date="2008" name="Nucleic Acids Res.">
        <title>The rice annotation project database (RAP-DB): 2008 update.</title>
        <authorList>
            <consortium name="The rice annotation project (RAP)"/>
        </authorList>
    </citation>
    <scope>GENOME REANNOTATION</scope>
    <source>
        <strain evidence="10">cv. Nipponbare</strain>
    </source>
</reference>
<sequence length="658" mass="74959">MKLPDDLAAVFTTRMSSPCRSRRDLVSAPIRSCSREVGVTLQHLGTVSMEELDGYLSSPGVDSQPTEILEYDDFGYCYDYSNLDDFDEGYEDNYTPLFFSVFMADNETAEKRQAREAEEQRTRLEAERRRLEEERQAQERERLQREQEERERATKEAEDHRERALDAGRRARDLIGQQDVEGTAVFRTPQQNAVAAITLLDTLLQEDAPNHVVNILNQTKTMIAASVLRKRPYADWQPSSTSLISRLSSTKPQRRRRRSRDHGERSVHSPADRHRERRAEQPRSPRRRRPVDLRDTINQRRAKRGYIPHNSPDRYDDDVDGVDPSQATSVEWIGWPASSRLESRSMTAKQILSLGSPSIVSQFAQQEEIAKPWIQIQICIKGIHGFKLISYAPGMDQLEHHRRWPIMPLLLGVYIFTDRPPRPPPTGVSACTAGLLCRRCWASTSSPTGRLVRRRLVFPPARLAYYAAVVGRLHLHRPAASSAADWCFSLHGWPIMPPLLDVYVFTDRLAFAAADWCFCLHDRPIMPPLLGIYVFTDRLAFAAADWCFCLHDRPILPPLLGVYVFTDRPPRPPPTGVTACTAGLLCRCCWASPSSPTGHLASSPSMQAIYVCYRLVSSLPWLHDYASVDWPYRLHRQSSRLLLTSALASTAGLYCYHY</sequence>
<evidence type="ECO:0000256" key="1">
    <source>
        <dbReference type="ARBA" id="ARBA00001954"/>
    </source>
</evidence>
<evidence type="ECO:0000256" key="6">
    <source>
        <dbReference type="ARBA" id="ARBA00023004"/>
    </source>
</evidence>
<name>Q850V0_ORYSJ</name>
<comment type="cofactor">
    <cofactor evidence="1">
        <name>Fe(2+)</name>
        <dbReference type="ChEBI" id="CHEBI:29033"/>
    </cofactor>
</comment>
<keyword evidence="6" id="KW-0408">Iron</keyword>
<gene>
    <name evidence="9" type="primary">OSJNBa0037J17.26</name>
</gene>
<proteinExistence type="inferred from homology"/>
<feature type="compositionally biased region" description="Low complexity" evidence="8">
    <location>
        <begin position="239"/>
        <end position="251"/>
    </location>
</feature>
<evidence type="ECO:0000256" key="3">
    <source>
        <dbReference type="ARBA" id="ARBA00013133"/>
    </source>
</evidence>
<dbReference type="EMBL" id="AC135226">
    <property type="protein sequence ID" value="AAO37487.1"/>
    <property type="molecule type" value="Genomic_DNA"/>
</dbReference>
<reference evidence="10" key="1">
    <citation type="journal article" date="2005" name="Nature">
        <title>The map-based sequence of the rice genome.</title>
        <authorList>
            <consortium name="International rice genome sequencing project (IRGSP)"/>
            <person name="Matsumoto T."/>
            <person name="Wu J."/>
            <person name="Kanamori H."/>
            <person name="Katayose Y."/>
            <person name="Fujisawa M."/>
            <person name="Namiki N."/>
            <person name="Mizuno H."/>
            <person name="Yamamoto K."/>
            <person name="Antonio B.A."/>
            <person name="Baba T."/>
            <person name="Sakata K."/>
            <person name="Nagamura Y."/>
            <person name="Aoki H."/>
            <person name="Arikawa K."/>
            <person name="Arita K."/>
            <person name="Bito T."/>
            <person name="Chiden Y."/>
            <person name="Fujitsuka N."/>
            <person name="Fukunaka R."/>
            <person name="Hamada M."/>
            <person name="Harada C."/>
            <person name="Hayashi A."/>
            <person name="Hijishita S."/>
            <person name="Honda M."/>
            <person name="Hosokawa S."/>
            <person name="Ichikawa Y."/>
            <person name="Idonuma A."/>
            <person name="Iijima M."/>
            <person name="Ikeda M."/>
            <person name="Ikeno M."/>
            <person name="Ito K."/>
            <person name="Ito S."/>
            <person name="Ito T."/>
            <person name="Ito Y."/>
            <person name="Ito Y."/>
            <person name="Iwabuchi A."/>
            <person name="Kamiya K."/>
            <person name="Karasawa W."/>
            <person name="Kurita K."/>
            <person name="Katagiri S."/>
            <person name="Kikuta A."/>
            <person name="Kobayashi H."/>
            <person name="Kobayashi N."/>
            <person name="Machita K."/>
            <person name="Maehara T."/>
            <person name="Masukawa M."/>
            <person name="Mizubayashi T."/>
            <person name="Mukai Y."/>
            <person name="Nagasaki H."/>
            <person name="Nagata Y."/>
            <person name="Naito S."/>
            <person name="Nakashima M."/>
            <person name="Nakama Y."/>
            <person name="Nakamichi Y."/>
            <person name="Nakamura M."/>
            <person name="Meguro A."/>
            <person name="Negishi M."/>
            <person name="Ohta I."/>
            <person name="Ohta T."/>
            <person name="Okamoto M."/>
            <person name="Ono N."/>
            <person name="Saji S."/>
            <person name="Sakaguchi M."/>
            <person name="Sakai K."/>
            <person name="Shibata M."/>
            <person name="Shimokawa T."/>
            <person name="Song J."/>
            <person name="Takazaki Y."/>
            <person name="Terasawa K."/>
            <person name="Tsugane M."/>
            <person name="Tsuji K."/>
            <person name="Ueda S."/>
            <person name="Waki K."/>
            <person name="Yamagata H."/>
            <person name="Yamamoto M."/>
            <person name="Yamamoto S."/>
            <person name="Yamane H."/>
            <person name="Yoshiki S."/>
            <person name="Yoshihara R."/>
            <person name="Yukawa K."/>
            <person name="Zhong H."/>
            <person name="Yano M."/>
            <person name="Yuan Q."/>
            <person name="Ouyang S."/>
            <person name="Liu J."/>
            <person name="Jones K.M."/>
            <person name="Gansberger K."/>
            <person name="Moffat K."/>
            <person name="Hill J."/>
            <person name="Bera J."/>
            <person name="Fadrosh D."/>
            <person name="Jin S."/>
            <person name="Johri S."/>
            <person name="Kim M."/>
            <person name="Overton L."/>
            <person name="Reardon M."/>
            <person name="Tsitrin T."/>
            <person name="Vuong H."/>
            <person name="Weaver B."/>
            <person name="Ciecko A."/>
            <person name="Tallon L."/>
            <person name="Jackson J."/>
            <person name="Pai G."/>
            <person name="Aken S.V."/>
            <person name="Utterback T."/>
            <person name="Reidmuller S."/>
            <person name="Feldblyum T."/>
            <person name="Hsiao J."/>
            <person name="Zismann V."/>
            <person name="Iobst S."/>
            <person name="de Vazeille A.R."/>
            <person name="Buell C.R."/>
            <person name="Ying K."/>
            <person name="Li Y."/>
            <person name="Lu T."/>
            <person name="Huang Y."/>
            <person name="Zhao Q."/>
            <person name="Feng Q."/>
            <person name="Zhang L."/>
            <person name="Zhu J."/>
            <person name="Weng Q."/>
            <person name="Mu J."/>
            <person name="Lu Y."/>
            <person name="Fan D."/>
            <person name="Liu Y."/>
            <person name="Guan J."/>
            <person name="Zhang Y."/>
            <person name="Yu S."/>
            <person name="Liu X."/>
            <person name="Zhang Y."/>
            <person name="Hong G."/>
            <person name="Han B."/>
            <person name="Choisne N."/>
            <person name="Demange N."/>
            <person name="Orjeda G."/>
            <person name="Samain S."/>
            <person name="Cattolico L."/>
            <person name="Pelletier E."/>
            <person name="Couloux A."/>
            <person name="Segurens B."/>
            <person name="Wincker P."/>
            <person name="D'Hont A."/>
            <person name="Scarpelli C."/>
            <person name="Weissenbach J."/>
            <person name="Salanoubat M."/>
            <person name="Quetier F."/>
            <person name="Yu Y."/>
            <person name="Kim H.R."/>
            <person name="Rambo T."/>
            <person name="Currie J."/>
            <person name="Collura K."/>
            <person name="Luo M."/>
            <person name="Yang T."/>
            <person name="Ammiraju J.S.S."/>
            <person name="Engler F."/>
            <person name="Soderlund C."/>
            <person name="Wing R.A."/>
            <person name="Palmer L.E."/>
            <person name="de la Bastide M."/>
            <person name="Spiegel L."/>
            <person name="Nascimento L."/>
            <person name="Zutavern T."/>
            <person name="O'Shaughnessy A."/>
            <person name="Dike S."/>
            <person name="Dedhia N."/>
            <person name="Preston R."/>
            <person name="Balija V."/>
            <person name="McCombie W.R."/>
            <person name="Chow T."/>
            <person name="Chen H."/>
            <person name="Chung M."/>
            <person name="Chen C."/>
            <person name="Shaw J."/>
            <person name="Wu H."/>
            <person name="Hsiao K."/>
            <person name="Chao Y."/>
            <person name="Chu M."/>
            <person name="Cheng C."/>
            <person name="Hour A."/>
            <person name="Lee P."/>
            <person name="Lin S."/>
            <person name="Lin Y."/>
            <person name="Liou J."/>
            <person name="Liu S."/>
            <person name="Hsing Y."/>
            <person name="Raghuvanshi S."/>
            <person name="Mohanty A."/>
            <person name="Bharti A.K."/>
            <person name="Gaur A."/>
            <person name="Gupta V."/>
            <person name="Kumar D."/>
            <person name="Ravi V."/>
            <person name="Vij S."/>
            <person name="Kapur A."/>
            <person name="Khurana P."/>
            <person name="Khurana P."/>
            <person name="Khurana J.P."/>
            <person name="Tyagi A.K."/>
            <person name="Gaikwad K."/>
            <person name="Singh A."/>
            <person name="Dalal V."/>
            <person name="Srivastava S."/>
            <person name="Dixit A."/>
            <person name="Pal A.K."/>
            <person name="Ghazi I.A."/>
            <person name="Yadav M."/>
            <person name="Pandit A."/>
            <person name="Bhargava A."/>
            <person name="Sureshbabu K."/>
            <person name="Batra K."/>
            <person name="Sharma T.R."/>
            <person name="Mohapatra T."/>
            <person name="Singh N.K."/>
            <person name="Messing J."/>
            <person name="Nelson A.B."/>
            <person name="Fuks G."/>
            <person name="Kavchok S."/>
            <person name="Keizer G."/>
            <person name="Linton E."/>
            <person name="Llaca V."/>
            <person name="Song R."/>
            <person name="Tanyolac B."/>
            <person name="Young S."/>
            <person name="Ho-Il K."/>
            <person name="Hahn J.H."/>
            <person name="Sangsakoo G."/>
            <person name="Vanavichit A."/>
            <person name="de Mattos Luiz.A.T."/>
            <person name="Zimmer P.D."/>
            <person name="Malone G."/>
            <person name="Dellagostin O."/>
            <person name="de Oliveira A.C."/>
            <person name="Bevan M."/>
            <person name="Bancroft I."/>
            <person name="Minx P."/>
            <person name="Cordum H."/>
            <person name="Wilson R."/>
            <person name="Cheng Z."/>
            <person name="Jin W."/>
            <person name="Jiang J."/>
            <person name="Leong S.A."/>
            <person name="Iwama H."/>
            <person name="Gojobori T."/>
            <person name="Itoh T."/>
            <person name="Niimura Y."/>
            <person name="Fujii Y."/>
            <person name="Habara T."/>
            <person name="Sakai H."/>
            <person name="Sato Y."/>
            <person name="Wilson G."/>
            <person name="Kumar K."/>
            <person name="McCouch S."/>
            <person name="Juretic N."/>
            <person name="Hoen D."/>
            <person name="Wright S."/>
            <person name="Bruskiewich R."/>
            <person name="Bureau T."/>
            <person name="Miyao A."/>
            <person name="Hirochika H."/>
            <person name="Nishikawa T."/>
            <person name="Kadowaki K."/>
            <person name="Sugiura M."/>
            <person name="Burr B."/>
            <person name="Sasaki T."/>
        </authorList>
    </citation>
    <scope>NUCLEOTIDE SEQUENCE [LARGE SCALE GENOMIC DNA]</scope>
    <source>
        <strain evidence="10">cv. Nipponbare</strain>
    </source>
</reference>
<dbReference type="InterPro" id="IPR012864">
    <property type="entry name" value="PCO/ADO"/>
</dbReference>
<dbReference type="PANTHER" id="PTHR22966:SF29">
    <property type="entry name" value="PLANT CYSTEINE OXIDASE 3"/>
    <property type="match status" value="1"/>
</dbReference>
<feature type="region of interest" description="Disordered" evidence="8">
    <location>
        <begin position="128"/>
        <end position="165"/>
    </location>
</feature>
<comment type="similarity">
    <text evidence="2">Belongs to the cysteine dioxygenase family.</text>
</comment>
<evidence type="ECO:0000313" key="9">
    <source>
        <dbReference type="EMBL" id="AAO37487.1"/>
    </source>
</evidence>
<dbReference type="AlphaFoldDB" id="Q850V0"/>
<evidence type="ECO:0000256" key="8">
    <source>
        <dbReference type="SAM" id="MobiDB-lite"/>
    </source>
</evidence>
<dbReference type="Proteomes" id="UP000000763">
    <property type="component" value="Chromosome 3"/>
</dbReference>
<evidence type="ECO:0000256" key="7">
    <source>
        <dbReference type="ARBA" id="ARBA00024284"/>
    </source>
</evidence>
<evidence type="ECO:0000256" key="2">
    <source>
        <dbReference type="ARBA" id="ARBA00006622"/>
    </source>
</evidence>
<evidence type="ECO:0000313" key="10">
    <source>
        <dbReference type="Proteomes" id="UP000000763"/>
    </source>
</evidence>
<protein>
    <recommendedName>
        <fullName evidence="3">cysteine dioxygenase</fullName>
        <ecNumber evidence="3">1.13.11.20</ecNumber>
    </recommendedName>
</protein>
<dbReference type="PANTHER" id="PTHR22966">
    <property type="entry name" value="2-AMINOETHANETHIOL DIOXYGENASE"/>
    <property type="match status" value="1"/>
</dbReference>